<dbReference type="InterPro" id="IPR003172">
    <property type="entry name" value="ML_dom"/>
</dbReference>
<dbReference type="AlphaFoldDB" id="A0A9X0CMF9"/>
<feature type="signal peptide" evidence="1">
    <location>
        <begin position="1"/>
        <end position="22"/>
    </location>
</feature>
<keyword evidence="4" id="KW-1185">Reference proteome</keyword>
<evidence type="ECO:0000313" key="4">
    <source>
        <dbReference type="Proteomes" id="UP001163046"/>
    </source>
</evidence>
<name>A0A9X0CMF9_9CNID</name>
<dbReference type="EMBL" id="MU827310">
    <property type="protein sequence ID" value="KAJ7360250.1"/>
    <property type="molecule type" value="Genomic_DNA"/>
</dbReference>
<dbReference type="OrthoDB" id="5959172at2759"/>
<feature type="chain" id="PRO_5040915722" description="MD-2-related lipid-recognition domain-containing protein" evidence="1">
    <location>
        <begin position="23"/>
        <end position="154"/>
    </location>
</feature>
<comment type="caution">
    <text evidence="3">The sequence shown here is derived from an EMBL/GenBank/DDBJ whole genome shotgun (WGS) entry which is preliminary data.</text>
</comment>
<dbReference type="Proteomes" id="UP001163046">
    <property type="component" value="Unassembled WGS sequence"/>
</dbReference>
<dbReference type="Pfam" id="PF02221">
    <property type="entry name" value="E1_DerP2_DerF2"/>
    <property type="match status" value="1"/>
</dbReference>
<proteinExistence type="predicted"/>
<gene>
    <name evidence="3" type="ORF">OS493_016879</name>
</gene>
<keyword evidence="1" id="KW-0732">Signal</keyword>
<dbReference type="SUPFAM" id="SSF81296">
    <property type="entry name" value="E set domains"/>
    <property type="match status" value="1"/>
</dbReference>
<dbReference type="Gene3D" id="2.60.40.770">
    <property type="match status" value="1"/>
</dbReference>
<reference evidence="3" key="1">
    <citation type="submission" date="2023-01" db="EMBL/GenBank/DDBJ databases">
        <title>Genome assembly of the deep-sea coral Lophelia pertusa.</title>
        <authorList>
            <person name="Herrera S."/>
            <person name="Cordes E."/>
        </authorList>
    </citation>
    <scope>NUCLEOTIDE SEQUENCE</scope>
    <source>
        <strain evidence="3">USNM1676648</strain>
        <tissue evidence="3">Polyp</tissue>
    </source>
</reference>
<dbReference type="SMART" id="SM00737">
    <property type="entry name" value="ML"/>
    <property type="match status" value="1"/>
</dbReference>
<evidence type="ECO:0000313" key="3">
    <source>
        <dbReference type="EMBL" id="KAJ7360250.1"/>
    </source>
</evidence>
<organism evidence="3 4">
    <name type="scientific">Desmophyllum pertusum</name>
    <dbReference type="NCBI Taxonomy" id="174260"/>
    <lineage>
        <taxon>Eukaryota</taxon>
        <taxon>Metazoa</taxon>
        <taxon>Cnidaria</taxon>
        <taxon>Anthozoa</taxon>
        <taxon>Hexacorallia</taxon>
        <taxon>Scleractinia</taxon>
        <taxon>Caryophylliina</taxon>
        <taxon>Caryophylliidae</taxon>
        <taxon>Desmophyllum</taxon>
    </lineage>
</organism>
<evidence type="ECO:0000259" key="2">
    <source>
        <dbReference type="SMART" id="SM00737"/>
    </source>
</evidence>
<sequence length="154" mass="17100">MIVAYPQLISLCLLISVISVDAGRPGGLEFKKVKFCEFPHDETARVKISPWPFIPSGKPGNITITFTPAVDVFAATLQYEVKSDGHIVARGRDNVCHKFPELCSLPAGETYVWTYSDVMRAIPPGFKMTIRGVVELYNEERVVFVCLDVVATIH</sequence>
<dbReference type="InterPro" id="IPR014756">
    <property type="entry name" value="Ig_E-set"/>
</dbReference>
<protein>
    <recommendedName>
        <fullName evidence="2">MD-2-related lipid-recognition domain-containing protein</fullName>
    </recommendedName>
</protein>
<evidence type="ECO:0000256" key="1">
    <source>
        <dbReference type="SAM" id="SignalP"/>
    </source>
</evidence>
<accession>A0A9X0CMF9</accession>
<feature type="domain" description="MD-2-related lipid-recognition" evidence="2">
    <location>
        <begin position="33"/>
        <end position="151"/>
    </location>
</feature>